<sequence>MTFEHHLRQHHRCLHPLARPTQQPSQPLELQQPEPILRSPSPIPRPGVGAHNASRSAPTAGHSPDTLTGVESNPSLITPLPASLCTLSTIPPTCLHPPRTSPTPSPSPHNTNSKCPFFGGILLDNNMFDEGVMHWKKLMSWQDGEAERSGIEDWRATVPPSGGMPASFQLSLVTSSYQSSGYYAGVVALFSPQYHKTVLHPYSSSTVAIQPAAMLTLSSVNKIVSDPITSTFTSIFTSIPSDTDSCIA</sequence>
<reference evidence="2 3" key="1">
    <citation type="submission" date="2014-06" db="EMBL/GenBank/DDBJ databases">
        <title>Evolutionary Origins and Diversification of the Mycorrhizal Mutualists.</title>
        <authorList>
            <consortium name="DOE Joint Genome Institute"/>
            <consortium name="Mycorrhizal Genomics Consortium"/>
            <person name="Kohler A."/>
            <person name="Kuo A."/>
            <person name="Nagy L.G."/>
            <person name="Floudas D."/>
            <person name="Copeland A."/>
            <person name="Barry K.W."/>
            <person name="Cichocki N."/>
            <person name="Veneault-Fourrey C."/>
            <person name="LaButti K."/>
            <person name="Lindquist E.A."/>
            <person name="Lipzen A."/>
            <person name="Lundell T."/>
            <person name="Morin E."/>
            <person name="Murat C."/>
            <person name="Riley R."/>
            <person name="Ohm R."/>
            <person name="Sun H."/>
            <person name="Tunlid A."/>
            <person name="Henrissat B."/>
            <person name="Grigoriev I.V."/>
            <person name="Hibbett D.S."/>
            <person name="Martin F."/>
        </authorList>
    </citation>
    <scope>NUCLEOTIDE SEQUENCE [LARGE SCALE GENOMIC DNA]</scope>
    <source>
        <strain evidence="2 3">SS14</strain>
    </source>
</reference>
<dbReference type="EMBL" id="KN837132">
    <property type="protein sequence ID" value="KIJ42166.1"/>
    <property type="molecule type" value="Genomic_DNA"/>
</dbReference>
<organism evidence="2 3">
    <name type="scientific">Sphaerobolus stellatus (strain SS14)</name>
    <dbReference type="NCBI Taxonomy" id="990650"/>
    <lineage>
        <taxon>Eukaryota</taxon>
        <taxon>Fungi</taxon>
        <taxon>Dikarya</taxon>
        <taxon>Basidiomycota</taxon>
        <taxon>Agaricomycotina</taxon>
        <taxon>Agaricomycetes</taxon>
        <taxon>Phallomycetidae</taxon>
        <taxon>Geastrales</taxon>
        <taxon>Sphaerobolaceae</taxon>
        <taxon>Sphaerobolus</taxon>
    </lineage>
</organism>
<proteinExistence type="predicted"/>
<evidence type="ECO:0000256" key="1">
    <source>
        <dbReference type="SAM" id="MobiDB-lite"/>
    </source>
</evidence>
<evidence type="ECO:0000313" key="3">
    <source>
        <dbReference type="Proteomes" id="UP000054279"/>
    </source>
</evidence>
<keyword evidence="3" id="KW-1185">Reference proteome</keyword>
<gene>
    <name evidence="2" type="ORF">M422DRAFT_254863</name>
</gene>
<dbReference type="Proteomes" id="UP000054279">
    <property type="component" value="Unassembled WGS sequence"/>
</dbReference>
<feature type="compositionally biased region" description="Polar residues" evidence="1">
    <location>
        <begin position="65"/>
        <end position="75"/>
    </location>
</feature>
<accession>A0A0C9VV48</accession>
<name>A0A0C9VV48_SPHS4</name>
<feature type="region of interest" description="Disordered" evidence="1">
    <location>
        <begin position="1"/>
        <end position="75"/>
    </location>
</feature>
<dbReference type="HOGENOM" id="CLU_1120721_0_0_1"/>
<evidence type="ECO:0000313" key="2">
    <source>
        <dbReference type="EMBL" id="KIJ42166.1"/>
    </source>
</evidence>
<protein>
    <submittedName>
        <fullName evidence="2">Uncharacterized protein</fullName>
    </submittedName>
</protein>
<dbReference type="AlphaFoldDB" id="A0A0C9VV48"/>
<feature type="compositionally biased region" description="Low complexity" evidence="1">
    <location>
        <begin position="20"/>
        <end position="40"/>
    </location>
</feature>